<dbReference type="FunFam" id="1.10.287.70:FF:000105">
    <property type="entry name" value="Eye-enriched kainate receptor, isoform A"/>
    <property type="match status" value="1"/>
</dbReference>
<dbReference type="Pfam" id="PF00060">
    <property type="entry name" value="Lig_chan"/>
    <property type="match status" value="1"/>
</dbReference>
<dbReference type="OrthoDB" id="5984008at2759"/>
<dbReference type="Gene3D" id="1.10.287.70">
    <property type="match status" value="1"/>
</dbReference>
<feature type="transmembrane region" description="Helical" evidence="18">
    <location>
        <begin position="840"/>
        <end position="860"/>
    </location>
</feature>
<evidence type="ECO:0000256" key="2">
    <source>
        <dbReference type="ARBA" id="ARBA00022475"/>
    </source>
</evidence>
<organism evidence="22">
    <name type="scientific">Aplysia californica</name>
    <name type="common">California sea hare</name>
    <dbReference type="NCBI Taxonomy" id="6500"/>
    <lineage>
        <taxon>Eukaryota</taxon>
        <taxon>Metazoa</taxon>
        <taxon>Spiralia</taxon>
        <taxon>Lophotrochozoa</taxon>
        <taxon>Mollusca</taxon>
        <taxon>Gastropoda</taxon>
        <taxon>Heterobranchia</taxon>
        <taxon>Euthyneura</taxon>
        <taxon>Tectipleura</taxon>
        <taxon>Aplysiida</taxon>
        <taxon>Aplysioidea</taxon>
        <taxon>Aplysiidae</taxon>
        <taxon>Aplysia</taxon>
    </lineage>
</organism>
<feature type="binding site" evidence="15">
    <location>
        <position position="532"/>
    </location>
    <ligand>
        <name>L-glutamate</name>
        <dbReference type="ChEBI" id="CHEBI:29985"/>
    </ligand>
</feature>
<dbReference type="SMART" id="SM00918">
    <property type="entry name" value="Lig_chan-Glu_bd"/>
    <property type="match status" value="1"/>
</dbReference>
<name>C9EI23_APLCA</name>
<evidence type="ECO:0000256" key="14">
    <source>
        <dbReference type="ARBA" id="ARBA00034104"/>
    </source>
</evidence>
<evidence type="ECO:0000256" key="1">
    <source>
        <dbReference type="ARBA" id="ARBA00022448"/>
    </source>
</evidence>
<dbReference type="InterPro" id="IPR001320">
    <property type="entry name" value="Iontro_rcpt_C"/>
</dbReference>
<evidence type="ECO:0000256" key="9">
    <source>
        <dbReference type="ARBA" id="ARBA00023170"/>
    </source>
</evidence>
<keyword evidence="5 18" id="KW-1133">Transmembrane helix</keyword>
<dbReference type="InterPro" id="IPR001508">
    <property type="entry name" value="Iono_Glu_rcpt_met"/>
</dbReference>
<feature type="binding site" evidence="15">
    <location>
        <position position="534"/>
    </location>
    <ligand>
        <name>L-glutamate</name>
        <dbReference type="ChEBI" id="CHEBI:29985"/>
    </ligand>
</feature>
<keyword evidence="9 22" id="KW-0675">Receptor</keyword>
<evidence type="ECO:0000256" key="19">
    <source>
        <dbReference type="SAM" id="SignalP"/>
    </source>
</evidence>
<feature type="disulfide bond" evidence="17">
    <location>
        <begin position="84"/>
        <end position="358"/>
    </location>
</feature>
<keyword evidence="2" id="KW-1003">Cell membrane</keyword>
<feature type="chain" id="PRO_5002997474" evidence="19">
    <location>
        <begin position="23"/>
        <end position="884"/>
    </location>
</feature>
<feature type="site" description="Crucial to convey clamshell closure to channel opening" evidence="16">
    <location>
        <position position="682"/>
    </location>
</feature>
<feature type="transmembrane region" description="Helical" evidence="18">
    <location>
        <begin position="653"/>
        <end position="675"/>
    </location>
</feature>
<feature type="disulfide bond" evidence="17">
    <location>
        <begin position="766"/>
        <end position="821"/>
    </location>
</feature>
<evidence type="ECO:0000259" key="20">
    <source>
        <dbReference type="SMART" id="SM00079"/>
    </source>
</evidence>
<keyword evidence="6" id="KW-0770">Synapse</keyword>
<feature type="site" description="Interaction with the cone snail toxin Con-ikot-ikot" evidence="16">
    <location>
        <position position="800"/>
    </location>
</feature>
<dbReference type="Pfam" id="PF10613">
    <property type="entry name" value="Lig_chan-Glu_bd"/>
    <property type="match status" value="1"/>
</dbReference>
<dbReference type="SUPFAM" id="SSF53850">
    <property type="entry name" value="Periplasmic binding protein-like II"/>
    <property type="match status" value="1"/>
</dbReference>
<dbReference type="PANTHER" id="PTHR18966">
    <property type="entry name" value="IONOTROPIC GLUTAMATE RECEPTOR"/>
    <property type="match status" value="1"/>
</dbReference>
<protein>
    <submittedName>
        <fullName evidence="22">Glutamate receptor subunit protein GluR8</fullName>
    </submittedName>
</protein>
<evidence type="ECO:0000256" key="4">
    <source>
        <dbReference type="ARBA" id="ARBA00022729"/>
    </source>
</evidence>
<dbReference type="InterPro" id="IPR028082">
    <property type="entry name" value="Peripla_BP_I"/>
</dbReference>
<keyword evidence="7" id="KW-0406">Ion transport</keyword>
<reference evidence="22" key="1">
    <citation type="submission" date="2009-08" db="EMBL/GenBank/DDBJ databases">
        <title>Molecular cloning and characterization of Aplysia californica glutamate receptor subunit genes.</title>
        <authorList>
            <person name="Boulter J."/>
            <person name="Martin K."/>
            <person name="Glanzman D."/>
        </authorList>
    </citation>
    <scope>NUCLEOTIDE SEQUENCE</scope>
</reference>
<evidence type="ECO:0000256" key="17">
    <source>
        <dbReference type="PIRSR" id="PIRSR601508-3"/>
    </source>
</evidence>
<keyword evidence="13" id="KW-0407">Ion channel</keyword>
<accession>C9EI23</accession>
<dbReference type="Gene3D" id="3.40.50.2300">
    <property type="match status" value="2"/>
</dbReference>
<keyword evidence="12" id="KW-1071">Ligand-gated ion channel</keyword>
<proteinExistence type="evidence at transcript level"/>
<dbReference type="SMART" id="SM00079">
    <property type="entry name" value="PBPe"/>
    <property type="match status" value="1"/>
</dbReference>
<evidence type="ECO:0000256" key="11">
    <source>
        <dbReference type="ARBA" id="ARBA00023257"/>
    </source>
</evidence>
<evidence type="ECO:0000256" key="18">
    <source>
        <dbReference type="SAM" id="Phobius"/>
    </source>
</evidence>
<comment type="subcellular location">
    <subcellularLocation>
        <location evidence="14">Postsynaptic cell membrane</location>
        <topology evidence="14">Multi-pass membrane protein</topology>
    </subcellularLocation>
</comment>
<evidence type="ECO:0000256" key="6">
    <source>
        <dbReference type="ARBA" id="ARBA00023018"/>
    </source>
</evidence>
<feature type="binding site" evidence="15">
    <location>
        <position position="539"/>
    </location>
    <ligand>
        <name>L-glutamate</name>
        <dbReference type="ChEBI" id="CHEBI:29985"/>
    </ligand>
</feature>
<dbReference type="SUPFAM" id="SSF53822">
    <property type="entry name" value="Periplasmic binding protein-like I"/>
    <property type="match status" value="1"/>
</dbReference>
<dbReference type="PRINTS" id="PR00177">
    <property type="entry name" value="NMDARECEPTOR"/>
</dbReference>
<evidence type="ECO:0000256" key="13">
    <source>
        <dbReference type="ARBA" id="ARBA00023303"/>
    </source>
</evidence>
<evidence type="ECO:0000256" key="15">
    <source>
        <dbReference type="PIRSR" id="PIRSR601508-1"/>
    </source>
</evidence>
<dbReference type="CDD" id="cd06380">
    <property type="entry name" value="PBP1_iGluR_AMPA"/>
    <property type="match status" value="1"/>
</dbReference>
<keyword evidence="10" id="KW-0325">Glycoprotein</keyword>
<evidence type="ECO:0000256" key="12">
    <source>
        <dbReference type="ARBA" id="ARBA00023286"/>
    </source>
</evidence>
<dbReference type="FunFam" id="3.40.190.10:FF:000024">
    <property type="entry name" value="Glutamate receptor, ionotropic, delta 1"/>
    <property type="match status" value="1"/>
</dbReference>
<feature type="binding site" evidence="15">
    <location>
        <position position="753"/>
    </location>
    <ligand>
        <name>L-glutamate</name>
        <dbReference type="ChEBI" id="CHEBI:29985"/>
    </ligand>
</feature>
<dbReference type="GO" id="GO:0015276">
    <property type="term" value="F:ligand-gated monoatomic ion channel activity"/>
    <property type="evidence" value="ECO:0007669"/>
    <property type="project" value="InterPro"/>
</dbReference>
<evidence type="ECO:0000256" key="5">
    <source>
        <dbReference type="ARBA" id="ARBA00022989"/>
    </source>
</evidence>
<dbReference type="Gene3D" id="3.40.190.10">
    <property type="entry name" value="Periplasmic binding protein-like II"/>
    <property type="match status" value="2"/>
</dbReference>
<evidence type="ECO:0000259" key="21">
    <source>
        <dbReference type="SMART" id="SM00918"/>
    </source>
</evidence>
<keyword evidence="4 19" id="KW-0732">Signal</keyword>
<feature type="domain" description="Ionotropic glutamate receptor L-glutamate and glycine-binding" evidence="21">
    <location>
        <begin position="455"/>
        <end position="523"/>
    </location>
</feature>
<evidence type="ECO:0000256" key="16">
    <source>
        <dbReference type="PIRSR" id="PIRSR601508-2"/>
    </source>
</evidence>
<keyword evidence="11" id="KW-0628">Postsynaptic cell membrane</keyword>
<feature type="transmembrane region" description="Helical" evidence="18">
    <location>
        <begin position="577"/>
        <end position="597"/>
    </location>
</feature>
<feature type="binding site" evidence="15">
    <location>
        <position position="703"/>
    </location>
    <ligand>
        <name>L-glutamate</name>
        <dbReference type="ChEBI" id="CHEBI:29985"/>
    </ligand>
</feature>
<keyword evidence="1" id="KW-0813">Transport</keyword>
<dbReference type="GO" id="GO:0045211">
    <property type="term" value="C:postsynaptic membrane"/>
    <property type="evidence" value="ECO:0007669"/>
    <property type="project" value="UniProtKB-SubCell"/>
</dbReference>
<evidence type="ECO:0000313" key="22">
    <source>
        <dbReference type="EMBL" id="ACV91074.1"/>
    </source>
</evidence>
<dbReference type="InterPro" id="IPR019594">
    <property type="entry name" value="Glu/Gly-bd"/>
</dbReference>
<dbReference type="FunFam" id="3.40.190.10:FF:000060">
    <property type="entry name" value="Glutamate receptor ionotropic, kainate 1"/>
    <property type="match status" value="1"/>
</dbReference>
<dbReference type="InterPro" id="IPR015683">
    <property type="entry name" value="Ionotropic_Glu_rcpt"/>
</dbReference>
<dbReference type="GO" id="GO:0038023">
    <property type="term" value="F:signaling receptor activity"/>
    <property type="evidence" value="ECO:0007669"/>
    <property type="project" value="InterPro"/>
</dbReference>
<evidence type="ECO:0000256" key="10">
    <source>
        <dbReference type="ARBA" id="ARBA00023180"/>
    </source>
</evidence>
<feature type="signal peptide" evidence="19">
    <location>
        <begin position="1"/>
        <end position="22"/>
    </location>
</feature>
<evidence type="ECO:0000256" key="8">
    <source>
        <dbReference type="ARBA" id="ARBA00023136"/>
    </source>
</evidence>
<dbReference type="Pfam" id="PF01094">
    <property type="entry name" value="ANF_receptor"/>
    <property type="match status" value="1"/>
</dbReference>
<keyword evidence="17" id="KW-1015">Disulfide bond</keyword>
<evidence type="ECO:0000256" key="3">
    <source>
        <dbReference type="ARBA" id="ARBA00022692"/>
    </source>
</evidence>
<keyword evidence="8 18" id="KW-0472">Membrane</keyword>
<dbReference type="EMBL" id="GQ507791">
    <property type="protein sequence ID" value="ACV91074.1"/>
    <property type="molecule type" value="mRNA"/>
</dbReference>
<feature type="binding site" evidence="15">
    <location>
        <position position="704"/>
    </location>
    <ligand>
        <name>L-glutamate</name>
        <dbReference type="ChEBI" id="CHEBI:29985"/>
    </ligand>
</feature>
<dbReference type="InterPro" id="IPR001828">
    <property type="entry name" value="ANF_lig-bd_rcpt"/>
</dbReference>
<feature type="non-terminal residue" evidence="22">
    <location>
        <position position="884"/>
    </location>
</feature>
<evidence type="ECO:0000256" key="7">
    <source>
        <dbReference type="ARBA" id="ARBA00023065"/>
    </source>
</evidence>
<dbReference type="AlphaFoldDB" id="C9EI23"/>
<sequence>MDYDVLPSALLALAAFLSTTTGNSGGIPIGAIFDSKDVMSQRAFEFALAMHKSKSRLREPFFQFNLTMDTIDISDNFQLATAICRQMSHGVFAILGQKSIHSANIVRALTSKFHMPFITPSLSLSPNNDDLPSYEVHLKPDLTSAIVDVIEHMGWRKVHFLYDSDEGLQRLQHIHRKMRNDSVLWFSVMKFHDVTDVHDDLKTADVTESEARDKEMPMRTFVLDLSSENAYRQVLKQIPEVGMNKFGYNYLLGTLDFKSLNLSRFRHGGVNVTGFQLLDTQLDTAQDLVRTMRKVDEPGPRQHTSSHGLPVQAALTVDGLSVIEAAVAGMLENNSDIFRWIFRRGELYNLNRTKGIPCTTTPPTPWMFGPSLMDMIKQRKPKGLSGNLTFDDNGFRRDYSLGVFSMALDEGVQQIGSWSPQRGFTSVYPDSNPVDLDIPKDENASLIITSILTEPFLMKAERKDGEPVLMGNKRFKGFAMDLATDLAAEVGFTFLFRVVKDGSYGSQLPGNHSWNGMMGELIRKEAELAVAPLTITADRERYVDFSKPFMEIGATIMIKKPQSTRPGVFSFMEPLSVEVWVCIIVAYLIVSIALFLVSRFSPLEWRKVKEEGDSSYHNDFSLYNSFWFSMGALMFQGSDTCPRSVSGRIIGGAWWFFVLIIISSYTANLAAFLTIERMISPIESADDLLNHPTMKYGAVISGSTLQFFLKSDVPVYKQMGGYMMSNKEVLVKSNDEGVQRVLDSKGKYAFIAESSVVDYVNNRMPCDTTSVGGALNNKGYGVATSRNSELRDPINVAVLKLKEEGRLYTLHQEWWVEKGQCGGAHGGKQKVKLSLTLSNVAGIFYILIVGLVLAIIQGVFEFMCFRAKHKSEDTVTGDGYLKGR</sequence>
<feature type="domain" description="Ionotropic glutamate receptor C-terminal" evidence="20">
    <location>
        <begin position="445"/>
        <end position="817"/>
    </location>
</feature>
<keyword evidence="3 18" id="KW-0812">Transmembrane</keyword>